<evidence type="ECO:0000256" key="2">
    <source>
        <dbReference type="ARBA" id="ARBA00023125"/>
    </source>
</evidence>
<dbReference type="InterPro" id="IPR039420">
    <property type="entry name" value="WalR-like"/>
</dbReference>
<evidence type="ECO:0000313" key="6">
    <source>
        <dbReference type="EMBL" id="MFC0865008.1"/>
    </source>
</evidence>
<dbReference type="SUPFAM" id="SSF52172">
    <property type="entry name" value="CheY-like"/>
    <property type="match status" value="1"/>
</dbReference>
<evidence type="ECO:0000259" key="4">
    <source>
        <dbReference type="PROSITE" id="PS50043"/>
    </source>
</evidence>
<feature type="domain" description="HTH luxR-type" evidence="4">
    <location>
        <begin position="153"/>
        <end position="218"/>
    </location>
</feature>
<comment type="caution">
    <text evidence="6">The sequence shown here is derived from an EMBL/GenBank/DDBJ whole genome shotgun (WGS) entry which is preliminary data.</text>
</comment>
<evidence type="ECO:0000313" key="7">
    <source>
        <dbReference type="Proteomes" id="UP001589870"/>
    </source>
</evidence>
<dbReference type="Pfam" id="PF00072">
    <property type="entry name" value="Response_reg"/>
    <property type="match status" value="1"/>
</dbReference>
<dbReference type="InterPro" id="IPR011006">
    <property type="entry name" value="CheY-like_superfamily"/>
</dbReference>
<sequence>MPEQAEAEITVFLVDDHAIVRVGLAAYLETEPGIRVVGQASNGRRALDELAVMENQDGLPDVVLMDVLMPDMDGITATAEIKRRWPDVEVVAVTSFLEESKIRAALEAGAAGYLLKDADAEDVADAIRAAHRGEVHLDPAAAKALTASLRSPRPSAVASLTPREREVLILVAGGGTNRQIAAHLGVTERTARTHVSNILGKLGLASRTQAAMWAVREGLVTAGGTETAARGAGAGKAGGIGAGGARR</sequence>
<keyword evidence="7" id="KW-1185">Reference proteome</keyword>
<dbReference type="PROSITE" id="PS50043">
    <property type="entry name" value="HTH_LUXR_2"/>
    <property type="match status" value="1"/>
</dbReference>
<dbReference type="PRINTS" id="PR00038">
    <property type="entry name" value="HTHLUXR"/>
</dbReference>
<dbReference type="Pfam" id="PF00196">
    <property type="entry name" value="GerE"/>
    <property type="match status" value="1"/>
</dbReference>
<feature type="domain" description="Response regulatory" evidence="5">
    <location>
        <begin position="10"/>
        <end position="131"/>
    </location>
</feature>
<dbReference type="CDD" id="cd17535">
    <property type="entry name" value="REC_NarL-like"/>
    <property type="match status" value="1"/>
</dbReference>
<proteinExistence type="predicted"/>
<dbReference type="SUPFAM" id="SSF46894">
    <property type="entry name" value="C-terminal effector domain of the bipartite response regulators"/>
    <property type="match status" value="1"/>
</dbReference>
<dbReference type="PANTHER" id="PTHR43214:SF43">
    <property type="entry name" value="TWO-COMPONENT RESPONSE REGULATOR"/>
    <property type="match status" value="1"/>
</dbReference>
<protein>
    <submittedName>
        <fullName evidence="6">Response regulator</fullName>
    </submittedName>
</protein>
<dbReference type="InterPro" id="IPR016032">
    <property type="entry name" value="Sig_transdc_resp-reg_C-effctor"/>
</dbReference>
<feature type="modified residue" description="4-aspartylphosphate" evidence="3">
    <location>
        <position position="66"/>
    </location>
</feature>
<dbReference type="InterPro" id="IPR000792">
    <property type="entry name" value="Tscrpt_reg_LuxR_C"/>
</dbReference>
<keyword evidence="1 3" id="KW-0597">Phosphoprotein</keyword>
<dbReference type="InterPro" id="IPR058245">
    <property type="entry name" value="NreC/VraR/RcsB-like_REC"/>
</dbReference>
<dbReference type="SMART" id="SM00421">
    <property type="entry name" value="HTH_LUXR"/>
    <property type="match status" value="1"/>
</dbReference>
<evidence type="ECO:0000256" key="1">
    <source>
        <dbReference type="ARBA" id="ARBA00022553"/>
    </source>
</evidence>
<evidence type="ECO:0000259" key="5">
    <source>
        <dbReference type="PROSITE" id="PS50110"/>
    </source>
</evidence>
<dbReference type="CDD" id="cd06170">
    <property type="entry name" value="LuxR_C_like"/>
    <property type="match status" value="1"/>
</dbReference>
<dbReference type="InterPro" id="IPR001789">
    <property type="entry name" value="Sig_transdc_resp-reg_receiver"/>
</dbReference>
<dbReference type="SMART" id="SM00448">
    <property type="entry name" value="REC"/>
    <property type="match status" value="1"/>
</dbReference>
<dbReference type="Gene3D" id="3.40.50.2300">
    <property type="match status" value="1"/>
</dbReference>
<dbReference type="RefSeq" id="WP_394303059.1">
    <property type="nucleotide sequence ID" value="NZ_JBHMQT010000047.1"/>
</dbReference>
<name>A0ABV6UA16_9ACTN</name>
<reference evidence="6 7" key="1">
    <citation type="submission" date="2024-09" db="EMBL/GenBank/DDBJ databases">
        <authorList>
            <person name="Sun Q."/>
            <person name="Mori K."/>
        </authorList>
    </citation>
    <scope>NUCLEOTIDE SEQUENCE [LARGE SCALE GENOMIC DNA]</scope>
    <source>
        <strain evidence="6 7">TBRC 1851</strain>
    </source>
</reference>
<accession>A0ABV6UA16</accession>
<evidence type="ECO:0000256" key="3">
    <source>
        <dbReference type="PROSITE-ProRule" id="PRU00169"/>
    </source>
</evidence>
<dbReference type="EMBL" id="JBHMQT010000047">
    <property type="protein sequence ID" value="MFC0865008.1"/>
    <property type="molecule type" value="Genomic_DNA"/>
</dbReference>
<organism evidence="6 7">
    <name type="scientific">Sphaerimonospora cavernae</name>
    <dbReference type="NCBI Taxonomy" id="1740611"/>
    <lineage>
        <taxon>Bacteria</taxon>
        <taxon>Bacillati</taxon>
        <taxon>Actinomycetota</taxon>
        <taxon>Actinomycetes</taxon>
        <taxon>Streptosporangiales</taxon>
        <taxon>Streptosporangiaceae</taxon>
        <taxon>Sphaerimonospora</taxon>
    </lineage>
</organism>
<dbReference type="PANTHER" id="PTHR43214">
    <property type="entry name" value="TWO-COMPONENT RESPONSE REGULATOR"/>
    <property type="match status" value="1"/>
</dbReference>
<gene>
    <name evidence="6" type="ORF">ACFHYQ_22195</name>
</gene>
<dbReference type="Proteomes" id="UP001589870">
    <property type="component" value="Unassembled WGS sequence"/>
</dbReference>
<dbReference type="PROSITE" id="PS50110">
    <property type="entry name" value="RESPONSE_REGULATORY"/>
    <property type="match status" value="1"/>
</dbReference>
<keyword evidence="2" id="KW-0238">DNA-binding</keyword>